<dbReference type="InterPro" id="IPR023485">
    <property type="entry name" value="Ptyr_pPase"/>
</dbReference>
<organism evidence="3">
    <name type="scientific">Gulosibacter sediminis</name>
    <dbReference type="NCBI Taxonomy" id="1729695"/>
    <lineage>
        <taxon>Bacteria</taxon>
        <taxon>Bacillati</taxon>
        <taxon>Actinomycetota</taxon>
        <taxon>Actinomycetes</taxon>
        <taxon>Micrococcales</taxon>
        <taxon>Microbacteriaceae</taxon>
        <taxon>Gulosibacter</taxon>
    </lineage>
</organism>
<sequence length="137" mass="15178">MSETPTVLFICVRNAGKSQMAAATLRQIAGNSVAVASAGTEPGDAINELSREVLEEHGADLEREAPKQLDSELLRRADRVIVLGNEAQVEPVDGMRASIERWVTDEPSERGIDGLERMRLVRDDIERHVLELFSELR</sequence>
<dbReference type="SMART" id="SM00226">
    <property type="entry name" value="LMWPc"/>
    <property type="match status" value="1"/>
</dbReference>
<dbReference type="Pfam" id="PF01451">
    <property type="entry name" value="LMWPc"/>
    <property type="match status" value="1"/>
</dbReference>
<evidence type="ECO:0000259" key="2">
    <source>
        <dbReference type="SMART" id="SM00226"/>
    </source>
</evidence>
<dbReference type="PANTHER" id="PTHR43428">
    <property type="entry name" value="ARSENATE REDUCTASE"/>
    <property type="match status" value="1"/>
</dbReference>
<gene>
    <name evidence="3" type="ORF">M3M28_11005</name>
</gene>
<dbReference type="SUPFAM" id="SSF52788">
    <property type="entry name" value="Phosphotyrosine protein phosphatases I"/>
    <property type="match status" value="1"/>
</dbReference>
<dbReference type="EMBL" id="CP097160">
    <property type="protein sequence ID" value="UQN14565.1"/>
    <property type="molecule type" value="Genomic_DNA"/>
</dbReference>
<dbReference type="PANTHER" id="PTHR43428:SF1">
    <property type="entry name" value="ARSENATE REDUCTASE"/>
    <property type="match status" value="1"/>
</dbReference>
<evidence type="ECO:0000256" key="1">
    <source>
        <dbReference type="ARBA" id="ARBA00022849"/>
    </source>
</evidence>
<protein>
    <submittedName>
        <fullName evidence="3">Low molecular weight phosphatase family protein</fullName>
    </submittedName>
</protein>
<dbReference type="InterPro" id="IPR036196">
    <property type="entry name" value="Ptyr_pPase_sf"/>
</dbReference>
<feature type="domain" description="Phosphotyrosine protein phosphatase I" evidence="2">
    <location>
        <begin position="5"/>
        <end position="135"/>
    </location>
</feature>
<reference evidence="3" key="1">
    <citation type="submission" date="2022-05" db="EMBL/GenBank/DDBJ databases">
        <title>Complete genome sequence of toluene-degrading Gulosibacter sediminis strain ACHW.36C.</title>
        <authorList>
            <person name="Wai A.C."/>
            <person name="Lai G.K."/>
            <person name="Griffin S.D."/>
            <person name="Leung F.C."/>
        </authorList>
    </citation>
    <scope>NUCLEOTIDE SEQUENCE [LARGE SCALE GENOMIC DNA]</scope>
    <source>
        <strain evidence="3">ACHW.36C</strain>
    </source>
</reference>
<proteinExistence type="predicted"/>
<dbReference type="Gene3D" id="3.40.50.2300">
    <property type="match status" value="1"/>
</dbReference>
<keyword evidence="1" id="KW-0059">Arsenical resistance</keyword>
<accession>A0ABY4MVW3</accession>
<evidence type="ECO:0000313" key="3">
    <source>
        <dbReference type="EMBL" id="UQN14565.1"/>
    </source>
</evidence>
<name>A0ABY4MVW3_9MICO</name>